<gene>
    <name evidence="2" type="ORF">GGR25_003561</name>
</gene>
<evidence type="ECO:0000259" key="1">
    <source>
        <dbReference type="Pfam" id="PF01048"/>
    </source>
</evidence>
<protein>
    <submittedName>
        <fullName evidence="2">Uridine phosphorylase</fullName>
        <ecNumber evidence="2">2.4.2.3</ecNumber>
    </submittedName>
</protein>
<dbReference type="Pfam" id="PF01048">
    <property type="entry name" value="PNP_UDP_1"/>
    <property type="match status" value="1"/>
</dbReference>
<organism evidence="2 3">
    <name type="scientific">Kaistia hirudinis</name>
    <dbReference type="NCBI Taxonomy" id="1293440"/>
    <lineage>
        <taxon>Bacteria</taxon>
        <taxon>Pseudomonadati</taxon>
        <taxon>Pseudomonadota</taxon>
        <taxon>Alphaproteobacteria</taxon>
        <taxon>Hyphomicrobiales</taxon>
        <taxon>Kaistiaceae</taxon>
        <taxon>Kaistia</taxon>
    </lineage>
</organism>
<evidence type="ECO:0000313" key="3">
    <source>
        <dbReference type="Proteomes" id="UP000553963"/>
    </source>
</evidence>
<accession>A0A840ATC6</accession>
<dbReference type="Gene3D" id="3.40.50.1580">
    <property type="entry name" value="Nucleoside phosphorylase domain"/>
    <property type="match status" value="1"/>
</dbReference>
<comment type="caution">
    <text evidence="2">The sequence shown here is derived from an EMBL/GenBank/DDBJ whole genome shotgun (WGS) entry which is preliminary data.</text>
</comment>
<evidence type="ECO:0000313" key="2">
    <source>
        <dbReference type="EMBL" id="MBB3932503.1"/>
    </source>
</evidence>
<dbReference type="RefSeq" id="WP_183400125.1">
    <property type="nucleotide sequence ID" value="NZ_JACIDS010000004.1"/>
</dbReference>
<dbReference type="PANTHER" id="PTHR43691">
    <property type="entry name" value="URIDINE PHOSPHORYLASE"/>
    <property type="match status" value="1"/>
</dbReference>
<dbReference type="EMBL" id="JACIDS010000004">
    <property type="protein sequence ID" value="MBB3932503.1"/>
    <property type="molecule type" value="Genomic_DNA"/>
</dbReference>
<dbReference type="InterPro" id="IPR035994">
    <property type="entry name" value="Nucleoside_phosphorylase_sf"/>
</dbReference>
<dbReference type="AlphaFoldDB" id="A0A840ATC6"/>
<dbReference type="SUPFAM" id="SSF53167">
    <property type="entry name" value="Purine and uridine phosphorylases"/>
    <property type="match status" value="1"/>
</dbReference>
<proteinExistence type="predicted"/>
<reference evidence="2 3" key="1">
    <citation type="submission" date="2020-08" db="EMBL/GenBank/DDBJ databases">
        <title>Genomic Encyclopedia of Type Strains, Phase IV (KMG-IV): sequencing the most valuable type-strain genomes for metagenomic binning, comparative biology and taxonomic classification.</title>
        <authorList>
            <person name="Goeker M."/>
        </authorList>
    </citation>
    <scope>NUCLEOTIDE SEQUENCE [LARGE SCALE GENOMIC DNA]</scope>
    <source>
        <strain evidence="2 3">DSM 25966</strain>
    </source>
</reference>
<dbReference type="GO" id="GO:0004850">
    <property type="term" value="F:uridine phosphorylase activity"/>
    <property type="evidence" value="ECO:0007669"/>
    <property type="project" value="UniProtKB-EC"/>
</dbReference>
<dbReference type="PANTHER" id="PTHR43691:SF13">
    <property type="entry name" value="URIDINE PHOSPHORYLASE"/>
    <property type="match status" value="1"/>
</dbReference>
<feature type="domain" description="Nucleoside phosphorylase" evidence="1">
    <location>
        <begin position="56"/>
        <end position="249"/>
    </location>
</feature>
<name>A0A840ATC6_9HYPH</name>
<keyword evidence="2" id="KW-0808">Transferase</keyword>
<dbReference type="EC" id="2.4.2.3" evidence="2"/>
<sequence length="281" mass="29569">MTANPMTAGYPYLDRLPKFERDGIPLLTGFRRETIARSVVLAVRDPLTVGEGAGEDAIASELENAELVARTGLFTTFTGTYRGVLVSVVSGGSGSPEAELALMDLFNHTDCDTVIRIGGCGGWGKDVRVGDVVISSGAVRDEGMTKAHVKVEYPAVADWRVVAAMVAEAEALGAPHHVGVTRTGDSEYTGWGKPGPGGYFQEEHRQIIDYWHRAGILNTDRESAAVLTLAALYGRRGGSVCSVGDNVVTGEQHRSGSGQNFAIRVGLGALARLGTQAGPAA</sequence>
<dbReference type="GO" id="GO:0005829">
    <property type="term" value="C:cytosol"/>
    <property type="evidence" value="ECO:0007669"/>
    <property type="project" value="TreeGrafter"/>
</dbReference>
<keyword evidence="3" id="KW-1185">Reference proteome</keyword>
<dbReference type="Proteomes" id="UP000553963">
    <property type="component" value="Unassembled WGS sequence"/>
</dbReference>
<keyword evidence="2" id="KW-0328">Glycosyltransferase</keyword>
<dbReference type="GO" id="GO:0009116">
    <property type="term" value="P:nucleoside metabolic process"/>
    <property type="evidence" value="ECO:0007669"/>
    <property type="project" value="InterPro"/>
</dbReference>
<dbReference type="InterPro" id="IPR000845">
    <property type="entry name" value="Nucleoside_phosphorylase_d"/>
</dbReference>